<evidence type="ECO:0000313" key="2">
    <source>
        <dbReference type="EMBL" id="PHJ25532.1"/>
    </source>
</evidence>
<feature type="region of interest" description="Disordered" evidence="1">
    <location>
        <begin position="987"/>
        <end position="1149"/>
    </location>
</feature>
<accession>A0A2C6LFH6</accession>
<dbReference type="VEuPathDB" id="ToxoDB:CSUI_000608"/>
<keyword evidence="3" id="KW-1185">Reference proteome</keyword>
<feature type="compositionally biased region" description="Low complexity" evidence="1">
    <location>
        <begin position="419"/>
        <end position="435"/>
    </location>
</feature>
<feature type="compositionally biased region" description="Basic and acidic residues" evidence="1">
    <location>
        <begin position="296"/>
        <end position="317"/>
    </location>
</feature>
<feature type="region of interest" description="Disordered" evidence="1">
    <location>
        <begin position="1532"/>
        <end position="1619"/>
    </location>
</feature>
<feature type="compositionally biased region" description="Low complexity" evidence="1">
    <location>
        <begin position="548"/>
        <end position="562"/>
    </location>
</feature>
<feature type="compositionally biased region" description="Acidic residues" evidence="1">
    <location>
        <begin position="1293"/>
        <end position="1309"/>
    </location>
</feature>
<dbReference type="SUPFAM" id="SSF53335">
    <property type="entry name" value="S-adenosyl-L-methionine-dependent methyltransferases"/>
    <property type="match status" value="1"/>
</dbReference>
<feature type="compositionally biased region" description="Acidic residues" evidence="1">
    <location>
        <begin position="133"/>
        <end position="148"/>
    </location>
</feature>
<reference evidence="2 3" key="1">
    <citation type="journal article" date="2017" name="Int. J. Parasitol.">
        <title>The genome of the protozoan parasite Cystoisospora suis and a reverse vaccinology approach to identify vaccine candidates.</title>
        <authorList>
            <person name="Palmieri N."/>
            <person name="Shrestha A."/>
            <person name="Ruttkowski B."/>
            <person name="Beck T."/>
            <person name="Vogl C."/>
            <person name="Tomley F."/>
            <person name="Blake D.P."/>
            <person name="Joachim A."/>
        </authorList>
    </citation>
    <scope>NUCLEOTIDE SEQUENCE [LARGE SCALE GENOMIC DNA]</scope>
    <source>
        <strain evidence="2 3">Wien I</strain>
    </source>
</reference>
<feature type="compositionally biased region" description="Basic and acidic residues" evidence="1">
    <location>
        <begin position="385"/>
        <end position="399"/>
    </location>
</feature>
<feature type="region of interest" description="Disordered" evidence="1">
    <location>
        <begin position="1443"/>
        <end position="1478"/>
    </location>
</feature>
<feature type="non-terminal residue" evidence="2">
    <location>
        <position position="1699"/>
    </location>
</feature>
<feature type="compositionally biased region" description="Basic and acidic residues" evidence="1">
    <location>
        <begin position="471"/>
        <end position="510"/>
    </location>
</feature>
<feature type="compositionally biased region" description="Acidic residues" evidence="1">
    <location>
        <begin position="1320"/>
        <end position="1332"/>
    </location>
</feature>
<feature type="compositionally biased region" description="Low complexity" evidence="1">
    <location>
        <begin position="343"/>
        <end position="355"/>
    </location>
</feature>
<feature type="compositionally biased region" description="Basic residues" evidence="1">
    <location>
        <begin position="1359"/>
        <end position="1377"/>
    </location>
</feature>
<feature type="region of interest" description="Disordered" evidence="1">
    <location>
        <begin position="1164"/>
        <end position="1229"/>
    </location>
</feature>
<gene>
    <name evidence="2" type="ORF">CSUI_000608</name>
</gene>
<organism evidence="2 3">
    <name type="scientific">Cystoisospora suis</name>
    <dbReference type="NCBI Taxonomy" id="483139"/>
    <lineage>
        <taxon>Eukaryota</taxon>
        <taxon>Sar</taxon>
        <taxon>Alveolata</taxon>
        <taxon>Apicomplexa</taxon>
        <taxon>Conoidasida</taxon>
        <taxon>Coccidia</taxon>
        <taxon>Eucoccidiorida</taxon>
        <taxon>Eimeriorina</taxon>
        <taxon>Sarcocystidae</taxon>
        <taxon>Cystoisospora</taxon>
    </lineage>
</organism>
<dbReference type="PANTHER" id="PTHR36812">
    <property type="entry name" value="NEUROFILAMENT TRIPLET M PROTEIN-LIKE PROTEIN"/>
    <property type="match status" value="1"/>
</dbReference>
<feature type="compositionally biased region" description="Low complexity" evidence="1">
    <location>
        <begin position="667"/>
        <end position="684"/>
    </location>
</feature>
<feature type="compositionally biased region" description="Polar residues" evidence="1">
    <location>
        <begin position="1532"/>
        <end position="1542"/>
    </location>
</feature>
<dbReference type="Gene3D" id="3.40.50.150">
    <property type="entry name" value="Vaccinia Virus protein VP39"/>
    <property type="match status" value="1"/>
</dbReference>
<feature type="compositionally biased region" description="Basic and acidic residues" evidence="1">
    <location>
        <begin position="149"/>
        <end position="179"/>
    </location>
</feature>
<protein>
    <submittedName>
        <fullName evidence="2">Uncharacterized protein</fullName>
    </submittedName>
</protein>
<feature type="compositionally biased region" description="Low complexity" evidence="1">
    <location>
        <begin position="1047"/>
        <end position="1121"/>
    </location>
</feature>
<sequence length="1699" mass="188405">VGDTSAKTLSEREGREKRHREKEGDEEEGGENKEEGGIEEQKEGGGEKEEGGEEKKNEGGEKKEGWKEKTDEREEEKEEEGGKNKEEGGIEEKNERWKETKEGGGEMKEERGEMKEEGGEKKDEREEEKRNGDEEEEMEEKEEETKEEEGEKKKEGGEKKKEEDNVKKKKKEGEEELLKENVAPVSLALPGQQVCTDSFNHKVNDISSTSSTSSSFSSSSPLPVFLPRHIIMDKDDRQKSSMPLLLLLPHDTKSPSSSLSQEKTREKNSTSSFSRLLEREEEIETPLSTLSSISESRGEKRGEEEEKKKKVQEKEHTVSLVYKMKESLSTQQEEKIKSSPSPGETLESSLGTSSSVKETEMGEEKEDEKKEEEETKEEEEEEKKEEEGEKKEEEIDKDTPLMTAEDTSKSSRCDTSVFPSSSTPLSPSSSSSPLSNRRTATASSSSSSPPSGVLPSSLVRHTSSCPPNRRNYREEKGSRRAEEEEEEKKGREDGEERKEERSNDLKEKLARSNTRCTRGLGVNSPLSPSSSSSSLPSMSYQEKRRRTPSSSSSLLSSPSTPSLKRRPTTREKNRSKGLSVSLSPSCRKLCKGRTSPSPLNTKLMRKTQGLSPSSSSSLQTMKPSSTSQNSRCKKDGRSAQILRRREQEKRKDRGSLHIHGNLCNGVESASASSPSSSSSSSSSLSEEKRIESKESSNFLKKIEVFETPWLRVRLTNIPLKHQWKAHLNYEDKVEFLIKNGIAQTTCFRREAPSSLTICKQYDWKNHQAMFEDEDRTTFYRNALCWRGWKKYEAKRKEQQKRRLHAEGCRKTEEETGVSLSMTNRFEDLLSQPKKIDLLSSPAEAHLQQKGVGKRDEGEGGKRREEEERQGRQMMGTVEDRDDREETSERKEESSRRGEKREDSHSKKKRRSSPFLSMRSKRRRVKPQGMTTECPTERREREGRSSQRRLPEHRSLEHRFVEDFPTEEERFSSRSLIWGFSCRSLTDENACSSSLTGKDQESEDTAASDKEKDSQRNVKSFIVERPHELEEEKEGNVDEGNTEKDPTSHPAPSPYSSSSSSSSPSSLHSPSSSFAPSSCSSSSSSSLSPCPSSSSSFPSSSSLHSSSSSSPSSSSSSSSSSSRAFASLGDGDEGERVAKERDEVFSSSTPISNALSLGRNVLHSPLQSLDKPQREASSLPLPLDQLAPTTSMHIDSSSSSVSSSSSSFSSTSLSDPLLSSSSSSLLVSSSPLHNDVKTEISLLSHTKGPCLSSLPCMHALGCHSLDRQTDESLFQHRVETSPSSLKEQRKYIESTDEEVETSTSDEDEEEENRRRALPLSGDEEDEEEFVDDGAIDHISRSSSRKSRGPFKTDSQLKKEKNLKKKKNKKEEKRKKKRKTFVEGKRILEIGTGPIALLAILALKAGAEYVDALEVSRSSASLATAFVRQFGINSAYSRYQKKNRGSSFLSSSSSSSCSSSSSPSTSSSSEDESEDENIKTGGSFCKKEEKESFLLNTANLFGSNSLTPTNPIHTDISSSPSSFEICTAPAAGSLPSNVSRGSSSVHRKEEHTACTDVKAQESQGDACKRTPQLSSSSSSPSRSSSSLVLLKKRKRGESVKKKKRERHLSSSSSSSSLSSSSTSSRLCIHHCYSKLFPLPPPHLEPKFYRQHTFPHFFKSSSPLSSSLLPSPSPLPPSSSPSPLPLSSSPSPLPASSPPFPP</sequence>
<feature type="compositionally biased region" description="Polar residues" evidence="1">
    <location>
        <begin position="987"/>
        <end position="996"/>
    </location>
</feature>
<dbReference type="InterPro" id="IPR029063">
    <property type="entry name" value="SAM-dependent_MTases_sf"/>
</dbReference>
<feature type="compositionally biased region" description="Basic and acidic residues" evidence="1">
    <location>
        <begin position="30"/>
        <end position="72"/>
    </location>
</feature>
<feature type="compositionally biased region" description="Basic and acidic residues" evidence="1">
    <location>
        <begin position="1006"/>
        <end position="1046"/>
    </location>
</feature>
<feature type="compositionally biased region" description="Low complexity" evidence="1">
    <location>
        <begin position="1571"/>
        <end position="1587"/>
    </location>
</feature>
<feature type="compositionally biased region" description="Low complexity" evidence="1">
    <location>
        <begin position="1194"/>
        <end position="1229"/>
    </location>
</feature>
<feature type="region of interest" description="Disordered" evidence="1">
    <location>
        <begin position="202"/>
        <end position="690"/>
    </location>
</feature>
<feature type="compositionally biased region" description="Low complexity" evidence="1">
    <location>
        <begin position="207"/>
        <end position="220"/>
    </location>
</feature>
<feature type="compositionally biased region" description="Low complexity" evidence="1">
    <location>
        <begin position="606"/>
        <end position="627"/>
    </location>
</feature>
<feature type="region of interest" description="Disordered" evidence="1">
    <location>
        <begin position="1276"/>
        <end position="1377"/>
    </location>
</feature>
<feature type="compositionally biased region" description="Low complexity" evidence="1">
    <location>
        <begin position="1607"/>
        <end position="1619"/>
    </location>
</feature>
<feature type="compositionally biased region" description="Low complexity" evidence="1">
    <location>
        <begin position="524"/>
        <end position="537"/>
    </location>
</feature>
<feature type="compositionally biased region" description="Acidic residues" evidence="1">
    <location>
        <begin position="363"/>
        <end position="384"/>
    </location>
</feature>
<feature type="compositionally biased region" description="Pro residues" evidence="1">
    <location>
        <begin position="1688"/>
        <end position="1699"/>
    </location>
</feature>
<dbReference type="Proteomes" id="UP000221165">
    <property type="component" value="Unassembled WGS sequence"/>
</dbReference>
<evidence type="ECO:0000256" key="1">
    <source>
        <dbReference type="SAM" id="MobiDB-lite"/>
    </source>
</evidence>
<feature type="compositionally biased region" description="Low complexity" evidence="1">
    <location>
        <begin position="1444"/>
        <end position="1466"/>
    </location>
</feature>
<feature type="compositionally biased region" description="Basic and acidic residues" evidence="1">
    <location>
        <begin position="886"/>
        <end position="904"/>
    </location>
</feature>
<name>A0A2C6LFH6_9APIC</name>
<feature type="region of interest" description="Disordered" evidence="1">
    <location>
        <begin position="1"/>
        <end position="183"/>
    </location>
</feature>
<feature type="compositionally biased region" description="Low complexity" evidence="1">
    <location>
        <begin position="1658"/>
        <end position="1667"/>
    </location>
</feature>
<dbReference type="PANTHER" id="PTHR36812:SF9">
    <property type="entry name" value="MYB-LIKE PROTEIN X ISOFORM X1"/>
    <property type="match status" value="1"/>
</dbReference>
<feature type="compositionally biased region" description="Basic and acidic residues" evidence="1">
    <location>
        <begin position="1133"/>
        <end position="1143"/>
    </location>
</feature>
<feature type="compositionally biased region" description="Basic and acidic residues" evidence="1">
    <location>
        <begin position="934"/>
        <end position="970"/>
    </location>
</feature>
<feature type="region of interest" description="Disordered" evidence="1">
    <location>
        <begin position="1658"/>
        <end position="1699"/>
    </location>
</feature>
<feature type="compositionally biased region" description="Basic and acidic residues" evidence="1">
    <location>
        <begin position="852"/>
        <end position="870"/>
    </location>
</feature>
<feature type="compositionally biased region" description="Basic and acidic residues" evidence="1">
    <location>
        <begin position="632"/>
        <end position="655"/>
    </location>
</feature>
<dbReference type="EMBL" id="MIGC01000230">
    <property type="protein sequence ID" value="PHJ25532.1"/>
    <property type="molecule type" value="Genomic_DNA"/>
</dbReference>
<dbReference type="GeneID" id="94424052"/>
<comment type="caution">
    <text evidence="2">The sequence shown here is derived from an EMBL/GenBank/DDBJ whole genome shotgun (WGS) entry which is preliminary data.</text>
</comment>
<feature type="non-terminal residue" evidence="2">
    <location>
        <position position="1"/>
    </location>
</feature>
<feature type="compositionally biased region" description="Low complexity" evidence="1">
    <location>
        <begin position="443"/>
        <end position="459"/>
    </location>
</feature>
<feature type="compositionally biased region" description="Basic and acidic residues" evidence="1">
    <location>
        <begin position="230"/>
        <end position="239"/>
    </location>
</feature>
<evidence type="ECO:0000313" key="3">
    <source>
        <dbReference type="Proteomes" id="UP000221165"/>
    </source>
</evidence>
<proteinExistence type="predicted"/>
<feature type="compositionally biased region" description="Basic and acidic residues" evidence="1">
    <location>
        <begin position="80"/>
        <end position="132"/>
    </location>
</feature>
<feature type="region of interest" description="Disordered" evidence="1">
    <location>
        <begin position="839"/>
        <end position="970"/>
    </location>
</feature>
<feature type="compositionally biased region" description="Basic residues" evidence="1">
    <location>
        <begin position="1588"/>
        <end position="1604"/>
    </location>
</feature>
<feature type="compositionally biased region" description="Pro residues" evidence="1">
    <location>
        <begin position="1668"/>
        <end position="1681"/>
    </location>
</feature>
<dbReference type="RefSeq" id="XP_067927178.1">
    <property type="nucleotide sequence ID" value="XM_068060841.1"/>
</dbReference>